<sequence>EGGFHKRVDHQNPPQACISRAPRGATKSLASAVVPYQVISANQWPHWRDPGGSSQSNLGGGLEAA</sequence>
<proteinExistence type="predicted"/>
<feature type="region of interest" description="Disordered" evidence="1">
    <location>
        <begin position="1"/>
        <end position="24"/>
    </location>
</feature>
<keyword evidence="3" id="KW-1185">Reference proteome</keyword>
<protein>
    <submittedName>
        <fullName evidence="2">Uncharacterized protein</fullName>
    </submittedName>
</protein>
<dbReference type="RefSeq" id="XP_060341932.1">
    <property type="nucleotide sequence ID" value="XM_060499500.1"/>
</dbReference>
<reference evidence="2 3" key="1">
    <citation type="submission" date="2016-10" db="EMBL/GenBank/DDBJ databases">
        <title>The genome sequence of Colletotrichum fioriniae PJ7.</title>
        <authorList>
            <person name="Baroncelli R."/>
        </authorList>
    </citation>
    <scope>NUCLEOTIDE SEQUENCE [LARGE SCALE GENOMIC DNA]</scope>
    <source>
        <strain evidence="2 3">IMI 384185</strain>
    </source>
</reference>
<name>A0ABQ9S0T1_9PEZI</name>
<feature type="region of interest" description="Disordered" evidence="1">
    <location>
        <begin position="43"/>
        <end position="65"/>
    </location>
</feature>
<dbReference type="GeneID" id="85383399"/>
<organism evidence="2 3">
    <name type="scientific">Colletotrichum paranaense</name>
    <dbReference type="NCBI Taxonomy" id="1914294"/>
    <lineage>
        <taxon>Eukaryota</taxon>
        <taxon>Fungi</taxon>
        <taxon>Dikarya</taxon>
        <taxon>Ascomycota</taxon>
        <taxon>Pezizomycotina</taxon>
        <taxon>Sordariomycetes</taxon>
        <taxon>Hypocreomycetidae</taxon>
        <taxon>Glomerellales</taxon>
        <taxon>Glomerellaceae</taxon>
        <taxon>Colletotrichum</taxon>
        <taxon>Colletotrichum acutatum species complex</taxon>
    </lineage>
</organism>
<evidence type="ECO:0000256" key="1">
    <source>
        <dbReference type="SAM" id="MobiDB-lite"/>
    </source>
</evidence>
<dbReference type="EMBL" id="MOPA01000018">
    <property type="protein sequence ID" value="KAK1520200.1"/>
    <property type="molecule type" value="Genomic_DNA"/>
</dbReference>
<evidence type="ECO:0000313" key="2">
    <source>
        <dbReference type="EMBL" id="KAK1520200.1"/>
    </source>
</evidence>
<accession>A0ABQ9S0T1</accession>
<evidence type="ECO:0000313" key="3">
    <source>
        <dbReference type="Proteomes" id="UP001241169"/>
    </source>
</evidence>
<comment type="caution">
    <text evidence="2">The sequence shown here is derived from an EMBL/GenBank/DDBJ whole genome shotgun (WGS) entry which is preliminary data.</text>
</comment>
<feature type="non-terminal residue" evidence="2">
    <location>
        <position position="1"/>
    </location>
</feature>
<dbReference type="Proteomes" id="UP001241169">
    <property type="component" value="Unassembled WGS sequence"/>
</dbReference>
<feature type="compositionally biased region" description="Basic and acidic residues" evidence="1">
    <location>
        <begin position="1"/>
        <end position="10"/>
    </location>
</feature>
<gene>
    <name evidence="2" type="ORF">CPAR01_15251</name>
</gene>